<dbReference type="Proteomes" id="UP001329915">
    <property type="component" value="Chromosome"/>
</dbReference>
<dbReference type="Pfam" id="PF00466">
    <property type="entry name" value="Ribosomal_L10"/>
    <property type="match status" value="1"/>
</dbReference>
<dbReference type="InterPro" id="IPR022973">
    <property type="entry name" value="Ribosomal_uL10_bac"/>
</dbReference>
<dbReference type="CDD" id="cd05797">
    <property type="entry name" value="Ribosomal_L10"/>
    <property type="match status" value="1"/>
</dbReference>
<dbReference type="InterPro" id="IPR043141">
    <property type="entry name" value="Ribosomal_uL10-like_sf"/>
</dbReference>
<dbReference type="GO" id="GO:0006412">
    <property type="term" value="P:translation"/>
    <property type="evidence" value="ECO:0007669"/>
    <property type="project" value="UniProtKB-UniRule"/>
</dbReference>
<protein>
    <recommendedName>
        <fullName evidence="4 5">Large ribosomal subunit protein uL10</fullName>
    </recommendedName>
</protein>
<dbReference type="NCBIfam" id="NF000955">
    <property type="entry name" value="PRK00099.1-1"/>
    <property type="match status" value="1"/>
</dbReference>
<keyword evidence="5" id="KW-0699">rRNA-binding</keyword>
<proteinExistence type="inferred from homology"/>
<keyword evidence="3 5" id="KW-0687">Ribonucleoprotein</keyword>
<evidence type="ECO:0000313" key="6">
    <source>
        <dbReference type="EMBL" id="WRO20373.1"/>
    </source>
</evidence>
<comment type="subunit">
    <text evidence="5">Part of the ribosomal stalk of the 50S ribosomal subunit. The N-terminus interacts with L11 and the large rRNA to form the base of the stalk. The C-terminus forms an elongated spine to which L12 dimers bind in a sequential fashion forming a multimeric L10(L12)X complex.</text>
</comment>
<keyword evidence="5" id="KW-0694">RNA-binding</keyword>
<comment type="similarity">
    <text evidence="1 5">Belongs to the universal ribosomal protein uL10 family.</text>
</comment>
<accession>A0AAU0UKI8</accession>
<dbReference type="InterPro" id="IPR001790">
    <property type="entry name" value="Ribosomal_uL10"/>
</dbReference>
<dbReference type="PANTHER" id="PTHR11560">
    <property type="entry name" value="39S RIBOSOMAL PROTEIN L10, MITOCHONDRIAL"/>
    <property type="match status" value="1"/>
</dbReference>
<evidence type="ECO:0000256" key="3">
    <source>
        <dbReference type="ARBA" id="ARBA00023274"/>
    </source>
</evidence>
<dbReference type="InterPro" id="IPR047865">
    <property type="entry name" value="Ribosomal_uL10_bac_type"/>
</dbReference>
<dbReference type="HAMAP" id="MF_00362">
    <property type="entry name" value="Ribosomal_uL10"/>
    <property type="match status" value="1"/>
</dbReference>
<evidence type="ECO:0000256" key="2">
    <source>
        <dbReference type="ARBA" id="ARBA00022980"/>
    </source>
</evidence>
<evidence type="ECO:0000256" key="4">
    <source>
        <dbReference type="ARBA" id="ARBA00035202"/>
    </source>
</evidence>
<reference evidence="6 7" key="1">
    <citation type="submission" date="2023-04" db="EMBL/GenBank/DDBJ databases">
        <authorList>
            <person name="Hsu D."/>
        </authorList>
    </citation>
    <scope>NUCLEOTIDE SEQUENCE [LARGE SCALE GENOMIC DNA]</scope>
    <source>
        <strain evidence="6 7">MK1</strain>
    </source>
</reference>
<dbReference type="RefSeq" id="WP_366923273.1">
    <property type="nucleotide sequence ID" value="NZ_CP121694.1"/>
</dbReference>
<dbReference type="PROSITE" id="PS01109">
    <property type="entry name" value="RIBOSOMAL_L10"/>
    <property type="match status" value="1"/>
</dbReference>
<sequence length="176" mass="19187">MNKQRQQKVQVVEEIKAKLDKVRGAVLTDYRGLNVAEMTELRAKLREANVEYKVLKNTLVTIAAQDLGLGGLNPYLEGPTAIAFGVEDAVSPAKVLSKFAKDHKQLEIKAGILEGKVIGVEEVKALADLPSREELLAQVVRGMQAPMAGLANVLQGSIRNLAYVLEAVRKEKEQTA</sequence>
<dbReference type="KEGG" id="dbc:MFMK1_000131"/>
<dbReference type="GO" id="GO:0015934">
    <property type="term" value="C:large ribosomal subunit"/>
    <property type="evidence" value="ECO:0007669"/>
    <property type="project" value="InterPro"/>
</dbReference>
<dbReference type="SUPFAM" id="SSF160369">
    <property type="entry name" value="Ribosomal protein L10-like"/>
    <property type="match status" value="1"/>
</dbReference>
<keyword evidence="2 5" id="KW-0689">Ribosomal protein</keyword>
<dbReference type="GO" id="GO:0070180">
    <property type="term" value="F:large ribosomal subunit rRNA binding"/>
    <property type="evidence" value="ECO:0007669"/>
    <property type="project" value="UniProtKB-UniRule"/>
</dbReference>
<gene>
    <name evidence="5 6" type="primary">rplJ</name>
    <name evidence="6" type="ORF">MFMK1_000131</name>
</gene>
<comment type="function">
    <text evidence="5">Forms part of the ribosomal stalk, playing a central role in the interaction of the ribosome with GTP-bound translation factors.</text>
</comment>
<dbReference type="Gene3D" id="3.30.70.1730">
    <property type="match status" value="1"/>
</dbReference>
<organism evidence="6 7">
    <name type="scientific">Metallumcola ferriviriculae</name>
    <dbReference type="NCBI Taxonomy" id="3039180"/>
    <lineage>
        <taxon>Bacteria</taxon>
        <taxon>Bacillati</taxon>
        <taxon>Bacillota</taxon>
        <taxon>Clostridia</taxon>
        <taxon>Neomoorellales</taxon>
        <taxon>Desulfitibacteraceae</taxon>
        <taxon>Metallumcola</taxon>
    </lineage>
</organism>
<dbReference type="EMBL" id="CP121694">
    <property type="protein sequence ID" value="WRO20373.1"/>
    <property type="molecule type" value="Genomic_DNA"/>
</dbReference>
<dbReference type="InterPro" id="IPR002363">
    <property type="entry name" value="Ribosomal_uL10_CS_bac"/>
</dbReference>
<dbReference type="Gene3D" id="6.10.250.290">
    <property type="match status" value="1"/>
</dbReference>
<dbReference type="GO" id="GO:0003735">
    <property type="term" value="F:structural constituent of ribosome"/>
    <property type="evidence" value="ECO:0007669"/>
    <property type="project" value="InterPro"/>
</dbReference>
<keyword evidence="7" id="KW-1185">Reference proteome</keyword>
<dbReference type="AlphaFoldDB" id="A0AAU0UKI8"/>
<evidence type="ECO:0000256" key="1">
    <source>
        <dbReference type="ARBA" id="ARBA00008889"/>
    </source>
</evidence>
<evidence type="ECO:0000256" key="5">
    <source>
        <dbReference type="HAMAP-Rule" id="MF_00362"/>
    </source>
</evidence>
<evidence type="ECO:0000313" key="7">
    <source>
        <dbReference type="Proteomes" id="UP001329915"/>
    </source>
</evidence>
<name>A0AAU0UKI8_9FIRM</name>